<dbReference type="EnsemblPlants" id="OGLUM02G26510.4">
    <property type="protein sequence ID" value="OGLUM02G26510.4"/>
    <property type="gene ID" value="OGLUM02G26510"/>
</dbReference>
<protein>
    <submittedName>
        <fullName evidence="1">Uncharacterized protein</fullName>
    </submittedName>
</protein>
<sequence>MEKSTTS</sequence>
<name>A0A1Y8Z5H8_9ORYZ</name>
<reference evidence="1" key="1">
    <citation type="submission" date="2017-06" db="UniProtKB">
        <authorList>
            <consortium name="EnsemblPlants"/>
        </authorList>
    </citation>
    <scope>IDENTIFICATION</scope>
</reference>
<proteinExistence type="predicted"/>
<evidence type="ECO:0000313" key="1">
    <source>
        <dbReference type="EnsemblPlants" id="OGLUM02G26510.4"/>
    </source>
</evidence>
<dbReference type="Proteomes" id="UP000026961">
    <property type="component" value="Chromosome 2"/>
</dbReference>
<accession>A0A1Y8Z5H8</accession>
<keyword evidence="2" id="KW-1185">Reference proteome</keyword>
<evidence type="ECO:0000313" key="2">
    <source>
        <dbReference type="Proteomes" id="UP000026961"/>
    </source>
</evidence>
<reference evidence="1" key="2">
    <citation type="submission" date="2018-05" db="EMBL/GenBank/DDBJ databases">
        <title>OgluRS3 (Oryza glumaepatula Reference Sequence Version 3).</title>
        <authorList>
            <person name="Zhang J."/>
            <person name="Kudrna D."/>
            <person name="Lee S."/>
            <person name="Talag J."/>
            <person name="Welchert J."/>
            <person name="Wing R.A."/>
        </authorList>
    </citation>
    <scope>NUCLEOTIDE SEQUENCE [LARGE SCALE GENOMIC DNA]</scope>
</reference>
<organism evidence="1">
    <name type="scientific">Oryza glumipatula</name>
    <dbReference type="NCBI Taxonomy" id="40148"/>
    <lineage>
        <taxon>Eukaryota</taxon>
        <taxon>Viridiplantae</taxon>
        <taxon>Streptophyta</taxon>
        <taxon>Embryophyta</taxon>
        <taxon>Tracheophyta</taxon>
        <taxon>Spermatophyta</taxon>
        <taxon>Magnoliopsida</taxon>
        <taxon>Liliopsida</taxon>
        <taxon>Poales</taxon>
        <taxon>Poaceae</taxon>
        <taxon>BOP clade</taxon>
        <taxon>Oryzoideae</taxon>
        <taxon>Oryzeae</taxon>
        <taxon>Oryzinae</taxon>
        <taxon>Oryza</taxon>
    </lineage>
</organism>
<dbReference type="Gramene" id="OGLUM02G26510.4">
    <property type="protein sequence ID" value="OGLUM02G26510.4"/>
    <property type="gene ID" value="OGLUM02G26510"/>
</dbReference>